<organism evidence="1 2">
    <name type="scientific">Tubulinosema ratisbonensis</name>
    <dbReference type="NCBI Taxonomy" id="291195"/>
    <lineage>
        <taxon>Eukaryota</taxon>
        <taxon>Fungi</taxon>
        <taxon>Fungi incertae sedis</taxon>
        <taxon>Microsporidia</taxon>
        <taxon>Tubulinosematoidea</taxon>
        <taxon>Tubulinosematidae</taxon>
        <taxon>Tubulinosema</taxon>
    </lineage>
</organism>
<proteinExistence type="predicted"/>
<reference evidence="1 2" key="1">
    <citation type="submission" date="2018-10" db="EMBL/GenBank/DDBJ databases">
        <title>Draft genome sequence of the microsporidian Tubulinosema ratisbonensis.</title>
        <authorList>
            <person name="Polonais V."/>
            <person name="Peyretaillade E."/>
            <person name="Niehus S."/>
            <person name="Wawrzyniak I."/>
            <person name="Franchet A."/>
            <person name="Gaspin C."/>
            <person name="Reichstadt M."/>
            <person name="Belser C."/>
            <person name="Labadie K."/>
            <person name="Delbac F."/>
            <person name="Ferrandon D."/>
        </authorList>
    </citation>
    <scope>NUCLEOTIDE SEQUENCE [LARGE SCALE GENOMIC DNA]</scope>
    <source>
        <strain evidence="1 2">Franzen</strain>
    </source>
</reference>
<name>A0A437AKR5_9MICR</name>
<protein>
    <submittedName>
        <fullName evidence="1">Uncharacterized protein</fullName>
    </submittedName>
</protein>
<sequence length="92" mass="10798">MISVKELIKHYENMNKCPSRTYETEESDVIMKEIESDQNENSLGKVNDLINYWETIENGEESDNTLGNSVEQRDYTFKYCPLSFDTKVTFVK</sequence>
<accession>A0A437AKR5</accession>
<dbReference type="EMBL" id="RCSS01000446">
    <property type="protein sequence ID" value="RVD91674.1"/>
    <property type="molecule type" value="Genomic_DNA"/>
</dbReference>
<keyword evidence="2" id="KW-1185">Reference proteome</keyword>
<comment type="caution">
    <text evidence="1">The sequence shown here is derived from an EMBL/GenBank/DDBJ whole genome shotgun (WGS) entry which is preliminary data.</text>
</comment>
<dbReference type="VEuPathDB" id="MicrosporidiaDB:TUBRATIS_18650"/>
<dbReference type="AlphaFoldDB" id="A0A437AKR5"/>
<evidence type="ECO:0000313" key="2">
    <source>
        <dbReference type="Proteomes" id="UP000282876"/>
    </source>
</evidence>
<gene>
    <name evidence="1" type="ORF">TUBRATIS_18650</name>
</gene>
<evidence type="ECO:0000313" key="1">
    <source>
        <dbReference type="EMBL" id="RVD91674.1"/>
    </source>
</evidence>
<dbReference type="Proteomes" id="UP000282876">
    <property type="component" value="Unassembled WGS sequence"/>
</dbReference>